<dbReference type="InterPro" id="IPR016181">
    <property type="entry name" value="Acyl_CoA_acyltransferase"/>
</dbReference>
<dbReference type="HAMAP" id="MF_02210">
    <property type="entry name" value="RimI"/>
    <property type="match status" value="1"/>
</dbReference>
<evidence type="ECO:0000256" key="1">
    <source>
        <dbReference type="ARBA" id="ARBA00005395"/>
    </source>
</evidence>
<evidence type="ECO:0000256" key="4">
    <source>
        <dbReference type="ARBA" id="ARBA00023315"/>
    </source>
</evidence>
<organism evidence="8">
    <name type="scientific">Sedimenticola thiotaurini</name>
    <dbReference type="NCBI Taxonomy" id="1543721"/>
    <lineage>
        <taxon>Bacteria</taxon>
        <taxon>Pseudomonadati</taxon>
        <taxon>Pseudomonadota</taxon>
        <taxon>Gammaproteobacteria</taxon>
        <taxon>Chromatiales</taxon>
        <taxon>Sedimenticolaceae</taxon>
        <taxon>Sedimenticola</taxon>
    </lineage>
</organism>
<dbReference type="InterPro" id="IPR050680">
    <property type="entry name" value="YpeA/RimI_acetyltransf"/>
</dbReference>
<reference evidence="8" key="1">
    <citation type="journal article" date="2020" name="mSystems">
        <title>Genome- and Community-Level Interaction Insights into Carbon Utilization and Element Cycling Functions of Hydrothermarchaeota in Hydrothermal Sediment.</title>
        <authorList>
            <person name="Zhou Z."/>
            <person name="Liu Y."/>
            <person name="Xu W."/>
            <person name="Pan J."/>
            <person name="Luo Z.H."/>
            <person name="Li M."/>
        </authorList>
    </citation>
    <scope>NUCLEOTIDE SEQUENCE [LARGE SCALE GENOMIC DNA]</scope>
    <source>
        <strain evidence="8">HyVt-443</strain>
    </source>
</reference>
<comment type="caution">
    <text evidence="5">Lacks conserved residue(s) required for the propagation of feature annotation.</text>
</comment>
<evidence type="ECO:0000256" key="5">
    <source>
        <dbReference type="HAMAP-Rule" id="MF_02210"/>
    </source>
</evidence>
<evidence type="ECO:0000256" key="3">
    <source>
        <dbReference type="ARBA" id="ARBA00022679"/>
    </source>
</evidence>
<keyword evidence="2 5" id="KW-0963">Cytoplasm</keyword>
<dbReference type="NCBIfam" id="TIGR01575">
    <property type="entry name" value="rimI"/>
    <property type="match status" value="1"/>
</dbReference>
<dbReference type="PANTHER" id="PTHR43420">
    <property type="entry name" value="ACETYLTRANSFERASE"/>
    <property type="match status" value="1"/>
</dbReference>
<feature type="active site" description="Proton donor" evidence="5">
    <location>
        <position position="123"/>
    </location>
</feature>
<dbReference type="SUPFAM" id="SSF55729">
    <property type="entry name" value="Acyl-CoA N-acyltransferases (Nat)"/>
    <property type="match status" value="1"/>
</dbReference>
<evidence type="ECO:0000256" key="2">
    <source>
        <dbReference type="ARBA" id="ARBA00022490"/>
    </source>
</evidence>
<dbReference type="GO" id="GO:0008999">
    <property type="term" value="F:protein-N-terminal-alanine acetyltransferase activity"/>
    <property type="evidence" value="ECO:0007669"/>
    <property type="project" value="UniProtKB-UniRule"/>
</dbReference>
<name>A0A831RPY5_9GAMM</name>
<dbReference type="AlphaFoldDB" id="A0A831RPY5"/>
<evidence type="ECO:0000259" key="7">
    <source>
        <dbReference type="PROSITE" id="PS51186"/>
    </source>
</evidence>
<protein>
    <recommendedName>
        <fullName evidence="5 6">[Ribosomal protein bS18]-alanine N-acetyltransferase</fullName>
        <ecNumber evidence="5 6">2.3.1.266</ecNumber>
    </recommendedName>
</protein>
<dbReference type="EC" id="2.3.1.266" evidence="5 6"/>
<dbReference type="InterPro" id="IPR043690">
    <property type="entry name" value="RimI"/>
</dbReference>
<feature type="active site" description="Proton acceptor" evidence="5">
    <location>
        <position position="111"/>
    </location>
</feature>
<feature type="domain" description="N-acetyltransferase" evidence="7">
    <location>
        <begin position="10"/>
        <end position="155"/>
    </location>
</feature>
<proteinExistence type="inferred from homology"/>
<evidence type="ECO:0000313" key="8">
    <source>
        <dbReference type="EMBL" id="HEB97035.1"/>
    </source>
</evidence>
<keyword evidence="4 5" id="KW-0012">Acyltransferase</keyword>
<dbReference type="Proteomes" id="UP000886251">
    <property type="component" value="Unassembled WGS sequence"/>
</dbReference>
<gene>
    <name evidence="5 8" type="primary">rimI</name>
    <name evidence="8" type="ORF">ENI96_11470</name>
</gene>
<comment type="function">
    <text evidence="5 6">Acetylates the N-terminal alanine of ribosomal protein bS18.</text>
</comment>
<comment type="catalytic activity">
    <reaction evidence="5 6">
        <text>N-terminal L-alanyl-[ribosomal protein bS18] + acetyl-CoA = N-terminal N(alpha)-acetyl-L-alanyl-[ribosomal protein bS18] + CoA + H(+)</text>
        <dbReference type="Rhea" id="RHEA:43756"/>
        <dbReference type="Rhea" id="RHEA-COMP:10676"/>
        <dbReference type="Rhea" id="RHEA-COMP:10677"/>
        <dbReference type="ChEBI" id="CHEBI:15378"/>
        <dbReference type="ChEBI" id="CHEBI:57287"/>
        <dbReference type="ChEBI" id="CHEBI:57288"/>
        <dbReference type="ChEBI" id="CHEBI:64718"/>
        <dbReference type="ChEBI" id="CHEBI:83683"/>
        <dbReference type="EC" id="2.3.1.266"/>
    </reaction>
</comment>
<feature type="binding site" evidence="5">
    <location>
        <position position="116"/>
    </location>
    <ligand>
        <name>acetyl-CoA</name>
        <dbReference type="ChEBI" id="CHEBI:57288"/>
    </ligand>
</feature>
<dbReference type="GO" id="GO:0005737">
    <property type="term" value="C:cytoplasm"/>
    <property type="evidence" value="ECO:0007669"/>
    <property type="project" value="UniProtKB-SubCell"/>
</dbReference>
<dbReference type="Pfam" id="PF00583">
    <property type="entry name" value="Acetyltransf_1"/>
    <property type="match status" value="1"/>
</dbReference>
<keyword evidence="3 5" id="KW-0808">Transferase</keyword>
<comment type="similarity">
    <text evidence="1 5 6">Belongs to the acetyltransferase family. RimI subfamily.</text>
</comment>
<evidence type="ECO:0000256" key="6">
    <source>
        <dbReference type="RuleBase" id="RU363094"/>
    </source>
</evidence>
<dbReference type="CDD" id="cd04301">
    <property type="entry name" value="NAT_SF"/>
    <property type="match status" value="1"/>
</dbReference>
<dbReference type="Gene3D" id="3.40.630.30">
    <property type="match status" value="1"/>
</dbReference>
<sequence>MSALLEDPLLGMRPMQETDLDQVMAIERLAYPFPWTEGIFRDCLRVGYCCWVCTRSEQVIGYGVMSVAAGEAHILNVCIDPELQGQGLGRRLMQRLLTLAGRHGADTVFLEVRASNRRALRLYLDLGFNEIGLRRGYYPLEKGHEDAVVMALSLV</sequence>
<dbReference type="EMBL" id="DRKP01000137">
    <property type="protein sequence ID" value="HEB97035.1"/>
    <property type="molecule type" value="Genomic_DNA"/>
</dbReference>
<comment type="caution">
    <text evidence="8">The sequence shown here is derived from an EMBL/GenBank/DDBJ whole genome shotgun (WGS) entry which is preliminary data.</text>
</comment>
<dbReference type="InterPro" id="IPR006464">
    <property type="entry name" value="AcTrfase_RimI/Ard1"/>
</dbReference>
<dbReference type="PANTHER" id="PTHR43420:SF51">
    <property type="entry name" value="PEPTIDYL-LYSINE N-ACETYLTRANSFERASE YIAC"/>
    <property type="match status" value="1"/>
</dbReference>
<accession>A0A831RPY5</accession>
<dbReference type="PROSITE" id="PS51186">
    <property type="entry name" value="GNAT"/>
    <property type="match status" value="1"/>
</dbReference>
<dbReference type="InterPro" id="IPR000182">
    <property type="entry name" value="GNAT_dom"/>
</dbReference>
<comment type="subcellular location">
    <subcellularLocation>
        <location evidence="5 6">Cytoplasm</location>
    </subcellularLocation>
</comment>